<dbReference type="SUPFAM" id="SSF52833">
    <property type="entry name" value="Thioredoxin-like"/>
    <property type="match status" value="1"/>
</dbReference>
<name>A0ABQ2HMD0_9BACT</name>
<evidence type="ECO:0000313" key="3">
    <source>
        <dbReference type="Proteomes" id="UP000632339"/>
    </source>
</evidence>
<organism evidence="2 3">
    <name type="scientific">Dyadobacter beijingensis</name>
    <dbReference type="NCBI Taxonomy" id="365489"/>
    <lineage>
        <taxon>Bacteria</taxon>
        <taxon>Pseudomonadati</taxon>
        <taxon>Bacteroidota</taxon>
        <taxon>Cytophagia</taxon>
        <taxon>Cytophagales</taxon>
        <taxon>Spirosomataceae</taxon>
        <taxon>Dyadobacter</taxon>
    </lineage>
</organism>
<dbReference type="Pfam" id="PF13899">
    <property type="entry name" value="Thioredoxin_7"/>
    <property type="match status" value="1"/>
</dbReference>
<feature type="chain" id="PRO_5047322224" description="Thioredoxin-related protein" evidence="1">
    <location>
        <begin position="19"/>
        <end position="464"/>
    </location>
</feature>
<keyword evidence="1" id="KW-0732">Signal</keyword>
<proteinExistence type="predicted"/>
<evidence type="ECO:0008006" key="4">
    <source>
        <dbReference type="Google" id="ProtNLM"/>
    </source>
</evidence>
<keyword evidence="3" id="KW-1185">Reference proteome</keyword>
<reference evidence="3" key="1">
    <citation type="journal article" date="2019" name="Int. J. Syst. Evol. Microbiol.">
        <title>The Global Catalogue of Microorganisms (GCM) 10K type strain sequencing project: providing services to taxonomists for standard genome sequencing and annotation.</title>
        <authorList>
            <consortium name="The Broad Institute Genomics Platform"/>
            <consortium name="The Broad Institute Genome Sequencing Center for Infectious Disease"/>
            <person name="Wu L."/>
            <person name="Ma J."/>
        </authorList>
    </citation>
    <scope>NUCLEOTIDE SEQUENCE [LARGE SCALE GENOMIC DNA]</scope>
    <source>
        <strain evidence="3">CGMCC 1.6375</strain>
    </source>
</reference>
<dbReference type="EMBL" id="BMLI01000001">
    <property type="protein sequence ID" value="GGM85197.1"/>
    <property type="molecule type" value="Genomic_DNA"/>
</dbReference>
<dbReference type="RefSeq" id="WP_019944411.1">
    <property type="nucleotide sequence ID" value="NZ_BMLI01000001.1"/>
</dbReference>
<feature type="signal peptide" evidence="1">
    <location>
        <begin position="1"/>
        <end position="18"/>
    </location>
</feature>
<dbReference type="Proteomes" id="UP000632339">
    <property type="component" value="Unassembled WGS sequence"/>
</dbReference>
<evidence type="ECO:0000313" key="2">
    <source>
        <dbReference type="EMBL" id="GGM85197.1"/>
    </source>
</evidence>
<gene>
    <name evidence="2" type="ORF">GCM10010967_16460</name>
</gene>
<dbReference type="Gene3D" id="3.40.30.10">
    <property type="entry name" value="Glutaredoxin"/>
    <property type="match status" value="1"/>
</dbReference>
<dbReference type="InterPro" id="IPR036249">
    <property type="entry name" value="Thioredoxin-like_sf"/>
</dbReference>
<dbReference type="SUPFAM" id="SSF81901">
    <property type="entry name" value="HCP-like"/>
    <property type="match status" value="1"/>
</dbReference>
<comment type="caution">
    <text evidence="2">The sequence shown here is derived from an EMBL/GenBank/DDBJ whole genome shotgun (WGS) entry which is preliminary data.</text>
</comment>
<accession>A0ABQ2HMD0</accession>
<protein>
    <recommendedName>
        <fullName evidence="4">Thioredoxin-related protein</fullName>
    </recommendedName>
</protein>
<evidence type="ECO:0000256" key="1">
    <source>
        <dbReference type="SAM" id="SignalP"/>
    </source>
</evidence>
<sequence>MKQLLLAITVLLCLQSRAQITFVDANTSWKELSKEAKAQDKLIFIHFENSDCVQCNEVATMGFSKPELKDMFDDNFICIRCNVATPNGRSLAQQFGIMSSLLSLYVDPNGNILHVNNGSTSDWETYEQGAKVAWSRKGKKQLADYDKEYKSGKRDAVFLKEYMAKKREASMAIDGLLDEYVTGLPEDSLRRFQTVKEIYEFAPALNSQAYQRIKSQAPQALTDSIFKSSTPENRKLVNEGIMENSFVQAIRKRDEDYAVKIAEFARDSDLSDRRQSEMAYDKALIRYYYGIRDTRKYIAQVSKLVETHYMPLTVDSLNAIDDAAFDVQRRALMNRKKQPKRDETGVTAMSIAFMPPSQFIHKELNEHAYHIFELTRDKEALAKALTWSQKAMELAERKGTRAVQTPYQLGDPNYLDTYAHILYKLGRKDEAIEWQTKAVEAQKITGQAYQAFEIPLIKMKAGTL</sequence>